<dbReference type="PANTHER" id="PTHR43437">
    <property type="entry name" value="HYDROXYACYL-THIOESTER DEHYDRATASE TYPE 2, MITOCHONDRIAL-RELATED"/>
    <property type="match status" value="1"/>
</dbReference>
<dbReference type="RefSeq" id="WP_310258904.1">
    <property type="nucleotide sequence ID" value="NZ_JAVDWA010000003.1"/>
</dbReference>
<dbReference type="InterPro" id="IPR002539">
    <property type="entry name" value="MaoC-like_dom"/>
</dbReference>
<dbReference type="Proteomes" id="UP001258181">
    <property type="component" value="Unassembled WGS sequence"/>
</dbReference>
<sequence length="131" mass="14465">MELLKAGSALEPLHFSEIKKEMVEDYAKVSGDYNPIHLDQIAAQKVGFQSPIIHGMLSMGLAAQIVEPLLRVGYWVKQYETTFRAPVFTGEALTIHGTIANVENDLLTIDIIAKSSSNDRILTGNIILKKL</sequence>
<protein>
    <submittedName>
        <fullName evidence="2">Acyl dehydratase</fullName>
    </submittedName>
</protein>
<name>A0ABU1U1P4_9BACL</name>
<dbReference type="InterPro" id="IPR029069">
    <property type="entry name" value="HotDog_dom_sf"/>
</dbReference>
<organism evidence="2 3">
    <name type="scientific">Fictibacillus barbaricus</name>
    <dbReference type="NCBI Taxonomy" id="182136"/>
    <lineage>
        <taxon>Bacteria</taxon>
        <taxon>Bacillati</taxon>
        <taxon>Bacillota</taxon>
        <taxon>Bacilli</taxon>
        <taxon>Bacillales</taxon>
        <taxon>Fictibacillaceae</taxon>
        <taxon>Fictibacillus</taxon>
    </lineage>
</organism>
<comment type="caution">
    <text evidence="2">The sequence shown here is derived from an EMBL/GenBank/DDBJ whole genome shotgun (WGS) entry which is preliminary data.</text>
</comment>
<accession>A0ABU1U1P4</accession>
<feature type="domain" description="MaoC-like" evidence="1">
    <location>
        <begin position="17"/>
        <end position="101"/>
    </location>
</feature>
<dbReference type="InterPro" id="IPR050965">
    <property type="entry name" value="UPF0336/Enoyl-CoA_hydratase"/>
</dbReference>
<dbReference type="Pfam" id="PF01575">
    <property type="entry name" value="MaoC_dehydratas"/>
    <property type="match status" value="1"/>
</dbReference>
<evidence type="ECO:0000313" key="2">
    <source>
        <dbReference type="EMBL" id="MDR7073410.1"/>
    </source>
</evidence>
<evidence type="ECO:0000313" key="3">
    <source>
        <dbReference type="Proteomes" id="UP001258181"/>
    </source>
</evidence>
<gene>
    <name evidence="2" type="ORF">J2X07_002396</name>
</gene>
<dbReference type="InterPro" id="IPR003965">
    <property type="entry name" value="Fatty_acid_synthase"/>
</dbReference>
<dbReference type="Gene3D" id="3.10.129.10">
    <property type="entry name" value="Hotdog Thioesterase"/>
    <property type="match status" value="1"/>
</dbReference>
<reference evidence="2 3" key="1">
    <citation type="submission" date="2023-07" db="EMBL/GenBank/DDBJ databases">
        <title>Sorghum-associated microbial communities from plants grown in Nebraska, USA.</title>
        <authorList>
            <person name="Schachtman D."/>
        </authorList>
    </citation>
    <scope>NUCLEOTIDE SEQUENCE [LARGE SCALE GENOMIC DNA]</scope>
    <source>
        <strain evidence="2 3">BE211</strain>
    </source>
</reference>
<proteinExistence type="predicted"/>
<dbReference type="SUPFAM" id="SSF54637">
    <property type="entry name" value="Thioesterase/thiol ester dehydrase-isomerase"/>
    <property type="match status" value="1"/>
</dbReference>
<dbReference type="PRINTS" id="PR01483">
    <property type="entry name" value="FASYNTHASE"/>
</dbReference>
<keyword evidence="3" id="KW-1185">Reference proteome</keyword>
<evidence type="ECO:0000259" key="1">
    <source>
        <dbReference type="Pfam" id="PF01575"/>
    </source>
</evidence>
<dbReference type="EMBL" id="JAVDWA010000003">
    <property type="protein sequence ID" value="MDR7073410.1"/>
    <property type="molecule type" value="Genomic_DNA"/>
</dbReference>
<dbReference type="PANTHER" id="PTHR43437:SF3">
    <property type="entry name" value="HYDROXYACYL-THIOESTER DEHYDRATASE TYPE 2, MITOCHONDRIAL"/>
    <property type="match status" value="1"/>
</dbReference>